<dbReference type="EMBL" id="CP087830">
    <property type="protein sequence ID" value="UZA02867.1"/>
    <property type="molecule type" value="Genomic_DNA"/>
</dbReference>
<keyword evidence="1" id="KW-0812">Transmembrane</keyword>
<evidence type="ECO:0000313" key="2">
    <source>
        <dbReference type="EMBL" id="UZA02867.1"/>
    </source>
</evidence>
<dbReference type="KEGG" id="mboi:DQF64_01430"/>
<feature type="transmembrane region" description="Helical" evidence="1">
    <location>
        <begin position="14"/>
        <end position="41"/>
    </location>
</feature>
<dbReference type="AlphaFoldDB" id="A0AAQ2Q2C4"/>
<keyword evidence="5" id="KW-1185">Reference proteome</keyword>
<dbReference type="RefSeq" id="WP_112741755.1">
    <property type="nucleotide sequence ID" value="NZ_CP030241.1"/>
</dbReference>
<proteinExistence type="predicted"/>
<keyword evidence="1" id="KW-1133">Transmembrane helix</keyword>
<organism evidence="3 4">
    <name type="scientific">Moraxella bovis</name>
    <dbReference type="NCBI Taxonomy" id="476"/>
    <lineage>
        <taxon>Bacteria</taxon>
        <taxon>Pseudomonadati</taxon>
        <taxon>Pseudomonadota</taxon>
        <taxon>Gammaproteobacteria</taxon>
        <taxon>Moraxellales</taxon>
        <taxon>Moraxellaceae</taxon>
        <taxon>Moraxella</taxon>
    </lineage>
</organism>
<name>A0AAQ2Q2C4_MORBO</name>
<sequence>MTDEQASKIDYKNLIASIIGIALSIFGIAFLFVFMIIPMILSSKIAHLAKNPKNIRDDGCLMYASKSDKHGSLMFYLNQKGPYTLRQISIYPEKSSRKLGKLIDESGLSYHEFASIHSKECIKVRYVSGKFLWVSSADIYDFY</sequence>
<reference evidence="3 4" key="1">
    <citation type="journal article" date="2022" name="BMC Microbiol.">
        <title>Whole genome sequencing of Moraxella bovis strains from North America reveals two genotypes with different genetic determinants.</title>
        <authorList>
            <person name="Wynn E.L."/>
            <person name="Hille M.M."/>
            <person name="Loy J.D."/>
            <person name="Schuller G."/>
            <person name="Kuhn K.L."/>
            <person name="Dickey A.M."/>
            <person name="Bono J.L."/>
            <person name="Clawson M.L."/>
        </authorList>
    </citation>
    <scope>NUCLEOTIDE SEQUENCE [LARGE SCALE GENOMIC DNA]</scope>
    <source>
        <strain evidence="2">SAM102599</strain>
        <strain evidence="3 4">SAM57978</strain>
    </source>
</reference>
<dbReference type="Proteomes" id="UP001163632">
    <property type="component" value="Chromosome"/>
</dbReference>
<dbReference type="EMBL" id="CP087781">
    <property type="protein sequence ID" value="UZA51936.1"/>
    <property type="molecule type" value="Genomic_DNA"/>
</dbReference>
<accession>A0AAQ2Q2C4</accession>
<evidence type="ECO:0000256" key="1">
    <source>
        <dbReference type="SAM" id="Phobius"/>
    </source>
</evidence>
<keyword evidence="1" id="KW-0472">Membrane</keyword>
<evidence type="ECO:0000313" key="4">
    <source>
        <dbReference type="Proteomes" id="UP001163283"/>
    </source>
</evidence>
<evidence type="ECO:0000313" key="3">
    <source>
        <dbReference type="EMBL" id="UZA51936.1"/>
    </source>
</evidence>
<dbReference type="Proteomes" id="UP001163283">
    <property type="component" value="Chromosome"/>
</dbReference>
<evidence type="ECO:0000313" key="5">
    <source>
        <dbReference type="Proteomes" id="UP001163632"/>
    </source>
</evidence>
<dbReference type="GeneID" id="77187504"/>
<protein>
    <submittedName>
        <fullName evidence="3">Uncharacterized protein</fullName>
    </submittedName>
</protein>
<gene>
    <name evidence="2" type="ORF">LP092_13165</name>
    <name evidence="3" type="ORF">LP129_01850</name>
</gene>